<evidence type="ECO:0000259" key="3">
    <source>
        <dbReference type="Pfam" id="PF20153"/>
    </source>
</evidence>
<dbReference type="Pfam" id="PF20153">
    <property type="entry name" value="DUF6535"/>
    <property type="match status" value="1"/>
</dbReference>
<reference evidence="4 5" key="1">
    <citation type="submission" date="2014-02" db="EMBL/GenBank/DDBJ databases">
        <title>Transposable element dynamics among asymbiotic and ectomycorrhizal Amanita fungi.</title>
        <authorList>
            <consortium name="DOE Joint Genome Institute"/>
            <person name="Hess J."/>
            <person name="Skrede I."/>
            <person name="Wolfe B."/>
            <person name="LaButti K."/>
            <person name="Ohm R.A."/>
            <person name="Grigoriev I.V."/>
            <person name="Pringle A."/>
        </authorList>
    </citation>
    <scope>NUCLEOTIDE SEQUENCE [LARGE SCALE GENOMIC DNA]</scope>
    <source>
        <strain evidence="4 5">SKay4041</strain>
    </source>
</reference>
<dbReference type="OrthoDB" id="2756178at2759"/>
<protein>
    <recommendedName>
        <fullName evidence="3">DUF6535 domain-containing protein</fullName>
    </recommendedName>
</protein>
<dbReference type="InterPro" id="IPR045338">
    <property type="entry name" value="DUF6535"/>
</dbReference>
<feature type="compositionally biased region" description="Basic and acidic residues" evidence="1">
    <location>
        <begin position="54"/>
        <end position="66"/>
    </location>
</feature>
<gene>
    <name evidence="4" type="ORF">AMATHDRAFT_8540</name>
</gene>
<evidence type="ECO:0000313" key="5">
    <source>
        <dbReference type="Proteomes" id="UP000242287"/>
    </source>
</evidence>
<keyword evidence="2" id="KW-0812">Transmembrane</keyword>
<feature type="transmembrane region" description="Helical" evidence="2">
    <location>
        <begin position="282"/>
        <end position="306"/>
    </location>
</feature>
<keyword evidence="2" id="KW-1133">Transmembrane helix</keyword>
<name>A0A2A9N7A4_9AGAR</name>
<dbReference type="EMBL" id="KZ302274">
    <property type="protein sequence ID" value="PFH45879.1"/>
    <property type="molecule type" value="Genomic_DNA"/>
</dbReference>
<feature type="region of interest" description="Disordered" evidence="1">
    <location>
        <begin position="50"/>
        <end position="70"/>
    </location>
</feature>
<feature type="transmembrane region" description="Helical" evidence="2">
    <location>
        <begin position="255"/>
        <end position="275"/>
    </location>
</feature>
<evidence type="ECO:0000256" key="2">
    <source>
        <dbReference type="SAM" id="Phobius"/>
    </source>
</evidence>
<feature type="transmembrane region" description="Helical" evidence="2">
    <location>
        <begin position="194"/>
        <end position="216"/>
    </location>
</feature>
<feature type="domain" description="DUF6535" evidence="3">
    <location>
        <begin position="99"/>
        <end position="274"/>
    </location>
</feature>
<proteinExistence type="predicted"/>
<dbReference type="AlphaFoldDB" id="A0A2A9N7A4"/>
<sequence length="719" mass="81819">MTRNCSPSSTLHHCIPVTPEYALDSPTSYFTNDRCPFTCCKSKNDISSTSSHDATTHEENTGDHLPPELQNGGKLWKCGDPLRHPLPKKSADPLGGIFELMKMYDKNMCDAWKDEIEKLLIFDVKAGLFSATVTAFTVESYRWLQEDYTETTANLLAQIVLQSQTNSSGIALVQGYTPRVSFTPGARSIRINTFWFSSLILCLSTVVLGILCTQWLREYTRDIPLPPEHLIPTRQMHWEGLLAWKVPDVISTLPVILQLSVLLFFAGVLDLLWSLDHMIATILSIALGLLLLFLILTTVAPVFQYFYESELPSLYQCPYKSPQSFLFFQLAVIIFRSSLSFIVTCAEKCFHASFTSSTSWIQKHLQQVRQLQVTCWLELDSVLREHRGQHAINQEGVDITDIEGLEKGLAWTLRKFSPKRNSDVVQDVFHALHSALPQEISRRIMSTLVGSGSSSLPQPSLDNCGDVAVQYDTMLLKLLTLYSSREKCYDLLDELRVRCINSTKTSNPQLNSNFWHLRSMRSVDVIMAQSKNKPTSMLGLNTKLEVVMQEFMSMISMASELRDAHPDRNPEWPFVTSFVHSLIHTASYAPIDPSNAWIHQEIQRFTSFLLAYFEERAMRLIEAGNTDGIIQLQIAFRRFLRPIHRLERIKGWEEKVSEVSGESRSYIVTSGIVSFMARVLVERVRQRGALVLDGLEGPLRQHGYWPVEEIQEVSRNYVY</sequence>
<accession>A0A2A9N7A4</accession>
<keyword evidence="2" id="KW-0472">Membrane</keyword>
<keyword evidence="5" id="KW-1185">Reference proteome</keyword>
<organism evidence="4 5">
    <name type="scientific">Amanita thiersii Skay4041</name>
    <dbReference type="NCBI Taxonomy" id="703135"/>
    <lineage>
        <taxon>Eukaryota</taxon>
        <taxon>Fungi</taxon>
        <taxon>Dikarya</taxon>
        <taxon>Basidiomycota</taxon>
        <taxon>Agaricomycotina</taxon>
        <taxon>Agaricomycetes</taxon>
        <taxon>Agaricomycetidae</taxon>
        <taxon>Agaricales</taxon>
        <taxon>Pluteineae</taxon>
        <taxon>Amanitaceae</taxon>
        <taxon>Amanita</taxon>
    </lineage>
</organism>
<evidence type="ECO:0000313" key="4">
    <source>
        <dbReference type="EMBL" id="PFH45879.1"/>
    </source>
</evidence>
<dbReference type="Proteomes" id="UP000242287">
    <property type="component" value="Unassembled WGS sequence"/>
</dbReference>
<evidence type="ECO:0000256" key="1">
    <source>
        <dbReference type="SAM" id="MobiDB-lite"/>
    </source>
</evidence>